<dbReference type="InterPro" id="IPR009057">
    <property type="entry name" value="Homeodomain-like_sf"/>
</dbReference>
<comment type="subcellular location">
    <subcellularLocation>
        <location evidence="1">Nucleus</location>
    </subcellularLocation>
</comment>
<dbReference type="PANTHER" id="PTHR24071">
    <property type="entry name" value="RAN GTPASE"/>
    <property type="match status" value="1"/>
</dbReference>
<feature type="region of interest" description="Disordered" evidence="9">
    <location>
        <begin position="310"/>
        <end position="333"/>
    </location>
</feature>
<dbReference type="PROSITE" id="PS51418">
    <property type="entry name" value="RAN"/>
    <property type="match status" value="1"/>
</dbReference>
<dbReference type="GO" id="GO:0000054">
    <property type="term" value="P:ribosomal subunit export from nucleus"/>
    <property type="evidence" value="ECO:0007669"/>
    <property type="project" value="TreeGrafter"/>
</dbReference>
<dbReference type="SMART" id="SM00174">
    <property type="entry name" value="RHO"/>
    <property type="match status" value="1"/>
</dbReference>
<dbReference type="GO" id="GO:0006606">
    <property type="term" value="P:protein import into nucleus"/>
    <property type="evidence" value="ECO:0007669"/>
    <property type="project" value="TreeGrafter"/>
</dbReference>
<evidence type="ECO:0008006" key="14">
    <source>
        <dbReference type="Google" id="ProtNLM"/>
    </source>
</evidence>
<evidence type="ECO:0000256" key="7">
    <source>
        <dbReference type="ARBA" id="ARBA00023242"/>
    </source>
</evidence>
<dbReference type="InterPro" id="IPR027417">
    <property type="entry name" value="P-loop_NTPase"/>
</dbReference>
<feature type="region of interest" description="Disordered" evidence="9">
    <location>
        <begin position="209"/>
        <end position="231"/>
    </location>
</feature>
<dbReference type="InterPro" id="IPR001005">
    <property type="entry name" value="SANT/Myb"/>
</dbReference>
<organism evidence="12 13">
    <name type="scientific">Arabidopsis arenosa</name>
    <name type="common">Sand rock-cress</name>
    <name type="synonym">Cardaminopsis arenosa</name>
    <dbReference type="NCBI Taxonomy" id="38785"/>
    <lineage>
        <taxon>Eukaryota</taxon>
        <taxon>Viridiplantae</taxon>
        <taxon>Streptophyta</taxon>
        <taxon>Embryophyta</taxon>
        <taxon>Tracheophyta</taxon>
        <taxon>Spermatophyta</taxon>
        <taxon>Magnoliopsida</taxon>
        <taxon>eudicotyledons</taxon>
        <taxon>Gunneridae</taxon>
        <taxon>Pentapetalae</taxon>
        <taxon>rosids</taxon>
        <taxon>malvids</taxon>
        <taxon>Brassicales</taxon>
        <taxon>Brassicaceae</taxon>
        <taxon>Camelineae</taxon>
        <taxon>Arabidopsis</taxon>
    </lineage>
</organism>
<feature type="region of interest" description="Disordered" evidence="9">
    <location>
        <begin position="272"/>
        <end position="292"/>
    </location>
</feature>
<evidence type="ECO:0000256" key="8">
    <source>
        <dbReference type="ARBA" id="ARBA00024659"/>
    </source>
</evidence>
<sequence>MILYGGGGAGKDGGSTNHLSDGGVILKKGPWTAAEDEILAAYVRENGEGNWNAVQKNTVSANANSSSSFTFHTTTANLLHPLSPHTPNTPQTPSQLSSTPPPPPLSSPLSSPRNNQYPTLPLFALPRSQINNNNANFTFPRPPPLLQPPSSLFAKRYNNANTPLNCINRVSTAPFSPVSRDSYTSFLTLPYPSPTTQTVSYHNTNNNYSSSPSFSLNPSSSSYPTATSSPSFLHSHYTPSSTSFHTNPVYSMKQEQLPSNQIPQIDAFNNVNNFTDNERQNHNLNNSSGVHRRSSSCSLLEDVLEEAEALASGGRGRPPKRRQLTASPPNNNDNFFSVSFGHYDSSDNLCSVQDMKSKEEESLQMNTMQEDIAKLLDWGSDSGEISNGQSSVVTDDNLVLDVHQLASLFPADSTALPTATNDQHNNNNNNNCSWENMQGISLTTLLYKRAHSHSPLSSLRVASLSPMALPNQQTVDYPSFKLVIVGDGGTGKTTFVKRHLTGEFEKKYEPTIGVEVHPLDFFTNCGKIRFYCWDTAGQEKFGGLRDGYYIHGQCAIIMFDVTARLTYKNVPTWHRDLCRVCENIPIVLCGNKVDVKNRQVKAKQVTFHRKKNLQYYEISAKSNYNFEKPFLYLARKLAGDQNLHFVESPALAPPEVHIDHAAQQQNEADLIAAASQPLPDDDDDAFE</sequence>
<evidence type="ECO:0000259" key="11">
    <source>
        <dbReference type="PROSITE" id="PS51294"/>
    </source>
</evidence>
<evidence type="ECO:0000256" key="4">
    <source>
        <dbReference type="ARBA" id="ARBA00022741"/>
    </source>
</evidence>
<dbReference type="EMBL" id="LR999458">
    <property type="protein sequence ID" value="CAE6241355.1"/>
    <property type="molecule type" value="Genomic_DNA"/>
</dbReference>
<dbReference type="PRINTS" id="PR00627">
    <property type="entry name" value="GTPRANTC4"/>
</dbReference>
<dbReference type="InterPro" id="IPR005225">
    <property type="entry name" value="Small_GTP-bd"/>
</dbReference>
<dbReference type="PROSITE" id="PS50090">
    <property type="entry name" value="MYB_LIKE"/>
    <property type="match status" value="1"/>
</dbReference>
<dbReference type="FunFam" id="3.40.50.300:FF:000369">
    <property type="entry name" value="GTP-binding nuclear protein"/>
    <property type="match status" value="1"/>
</dbReference>
<feature type="domain" description="HTH myb-type" evidence="11">
    <location>
        <begin position="23"/>
        <end position="51"/>
    </location>
</feature>
<gene>
    <name evidence="12" type="ORF">AARE701A_LOCUS21540</name>
</gene>
<evidence type="ECO:0000313" key="12">
    <source>
        <dbReference type="EMBL" id="CAE6241355.1"/>
    </source>
</evidence>
<dbReference type="Pfam" id="PF00249">
    <property type="entry name" value="Myb_DNA-binding"/>
    <property type="match status" value="1"/>
</dbReference>
<evidence type="ECO:0000256" key="9">
    <source>
        <dbReference type="SAM" id="MobiDB-lite"/>
    </source>
</evidence>
<keyword evidence="4" id="KW-0547">Nucleotide-binding</keyword>
<evidence type="ECO:0000256" key="6">
    <source>
        <dbReference type="ARBA" id="ARBA00023134"/>
    </source>
</evidence>
<keyword evidence="3" id="KW-0813">Transport</keyword>
<dbReference type="SMART" id="SM00173">
    <property type="entry name" value="RAS"/>
    <property type="match status" value="1"/>
</dbReference>
<evidence type="ECO:0000259" key="10">
    <source>
        <dbReference type="PROSITE" id="PS50090"/>
    </source>
</evidence>
<keyword evidence="5" id="KW-0653">Protein transport</keyword>
<evidence type="ECO:0000256" key="5">
    <source>
        <dbReference type="ARBA" id="ARBA00022927"/>
    </source>
</evidence>
<keyword evidence="6" id="KW-0342">GTP-binding</keyword>
<dbReference type="GO" id="GO:0005737">
    <property type="term" value="C:cytoplasm"/>
    <property type="evidence" value="ECO:0007669"/>
    <property type="project" value="TreeGrafter"/>
</dbReference>
<feature type="compositionally biased region" description="Low complexity" evidence="9">
    <location>
        <begin position="88"/>
        <end position="98"/>
    </location>
</feature>
<dbReference type="SMART" id="SM00176">
    <property type="entry name" value="RAN"/>
    <property type="match status" value="1"/>
</dbReference>
<proteinExistence type="inferred from homology"/>
<dbReference type="NCBIfam" id="TIGR00231">
    <property type="entry name" value="small_GTP"/>
    <property type="match status" value="1"/>
</dbReference>
<dbReference type="GO" id="GO:0005634">
    <property type="term" value="C:nucleus"/>
    <property type="evidence" value="ECO:0007669"/>
    <property type="project" value="UniProtKB-SubCell"/>
</dbReference>
<dbReference type="SMART" id="SM00175">
    <property type="entry name" value="RAB"/>
    <property type="match status" value="1"/>
</dbReference>
<dbReference type="CDD" id="cd00877">
    <property type="entry name" value="Ran"/>
    <property type="match status" value="1"/>
</dbReference>
<dbReference type="PROSITE" id="PS51421">
    <property type="entry name" value="RAS"/>
    <property type="match status" value="1"/>
</dbReference>
<feature type="region of interest" description="Disordered" evidence="9">
    <location>
        <begin position="78"/>
        <end position="120"/>
    </location>
</feature>
<dbReference type="PROSITE" id="PS51294">
    <property type="entry name" value="HTH_MYB"/>
    <property type="match status" value="1"/>
</dbReference>
<comment type="function">
    <text evidence="8">GTP-binding protein involved in nucleocytoplasmic transport. Required for the import of protein into the nucleus and also for RNA export. Involved in chromatin condensation and control of cell cycle.</text>
</comment>
<evidence type="ECO:0000256" key="1">
    <source>
        <dbReference type="ARBA" id="ARBA00004123"/>
    </source>
</evidence>
<evidence type="ECO:0000256" key="2">
    <source>
        <dbReference type="ARBA" id="ARBA00008028"/>
    </source>
</evidence>
<name>A0A8S2BA86_ARAAE</name>
<dbReference type="Gene3D" id="1.10.10.60">
    <property type="entry name" value="Homeodomain-like"/>
    <property type="match status" value="1"/>
</dbReference>
<dbReference type="GO" id="GO:0003924">
    <property type="term" value="F:GTPase activity"/>
    <property type="evidence" value="ECO:0007669"/>
    <property type="project" value="InterPro"/>
</dbReference>
<dbReference type="InterPro" id="IPR001806">
    <property type="entry name" value="Small_GTPase"/>
</dbReference>
<dbReference type="SUPFAM" id="SSF46689">
    <property type="entry name" value="Homeodomain-like"/>
    <property type="match status" value="1"/>
</dbReference>
<dbReference type="CDD" id="cd00167">
    <property type="entry name" value="SANT"/>
    <property type="match status" value="1"/>
</dbReference>
<feature type="compositionally biased region" description="Low complexity" evidence="9">
    <location>
        <begin position="107"/>
        <end position="116"/>
    </location>
</feature>
<dbReference type="Proteomes" id="UP000682877">
    <property type="component" value="Chromosome 8"/>
</dbReference>
<evidence type="ECO:0000256" key="3">
    <source>
        <dbReference type="ARBA" id="ARBA00022448"/>
    </source>
</evidence>
<dbReference type="InterPro" id="IPR017930">
    <property type="entry name" value="Myb_dom"/>
</dbReference>
<dbReference type="Gene3D" id="3.40.50.300">
    <property type="entry name" value="P-loop containing nucleotide triphosphate hydrolases"/>
    <property type="match status" value="1"/>
</dbReference>
<dbReference type="SUPFAM" id="SSF52540">
    <property type="entry name" value="P-loop containing nucleoside triphosphate hydrolases"/>
    <property type="match status" value="1"/>
</dbReference>
<feature type="domain" description="Myb-like" evidence="10">
    <location>
        <begin position="26"/>
        <end position="56"/>
    </location>
</feature>
<accession>A0A8S2BA86</accession>
<dbReference type="GO" id="GO:0005525">
    <property type="term" value="F:GTP binding"/>
    <property type="evidence" value="ECO:0007669"/>
    <property type="project" value="UniProtKB-KW"/>
</dbReference>
<dbReference type="PROSITE" id="PS51419">
    <property type="entry name" value="RAB"/>
    <property type="match status" value="1"/>
</dbReference>
<dbReference type="AlphaFoldDB" id="A0A8S2BA86"/>
<reference evidence="12" key="1">
    <citation type="submission" date="2021-01" db="EMBL/GenBank/DDBJ databases">
        <authorList>
            <person name="Bezrukov I."/>
        </authorList>
    </citation>
    <scope>NUCLEOTIDE SEQUENCE</scope>
</reference>
<keyword evidence="7" id="KW-0539">Nucleus</keyword>
<dbReference type="PANTHER" id="PTHR24071:SF42">
    <property type="entry name" value="GTP-BINDING NUCLEAR PROTEIN RAN-1-RELATED"/>
    <property type="match status" value="1"/>
</dbReference>
<dbReference type="InterPro" id="IPR002041">
    <property type="entry name" value="Ran_GTPase"/>
</dbReference>
<comment type="similarity">
    <text evidence="2">Belongs to the small GTPase superfamily. Ran family.</text>
</comment>
<dbReference type="Pfam" id="PF00071">
    <property type="entry name" value="Ras"/>
    <property type="match status" value="1"/>
</dbReference>
<feature type="compositionally biased region" description="Polar residues" evidence="9">
    <location>
        <begin position="324"/>
        <end position="333"/>
    </location>
</feature>
<evidence type="ECO:0000313" key="13">
    <source>
        <dbReference type="Proteomes" id="UP000682877"/>
    </source>
</evidence>
<keyword evidence="13" id="KW-1185">Reference proteome</keyword>
<protein>
    <recommendedName>
        <fullName evidence="14">GTP-binding nuclear protein</fullName>
    </recommendedName>
</protein>